<dbReference type="AlphaFoldDB" id="A0A6N3T912"/>
<dbReference type="EMBL" id="BAMW01000009">
    <property type="protein sequence ID" value="GAN62571.1"/>
    <property type="molecule type" value="Genomic_DNA"/>
</dbReference>
<sequence>MANAFQSTRGVQNEEIIDWRKGSVAEGCRYRATKNPNLEILTFLGDGRNPTARLTAQSLDKQAGCLASWLSKLVQPGQRVVLLFENGPDYLIGLFGCLYAGVIPVSGVYPTDFGSRQRFCHIARDSQAVAVVGCKNVLSVFQKECASENLKIAWIPVELSEKGQGYFYAPRDNEQDALIQYTSGSTNIPKGVILTNRNIIFNLTQQGEELGYARGDVGVSWLPLSHDMGLMGSVLMAIGAGGQCVLLPPEKFLEKPLNWLHAISTYKATLSGGPGFAYEMCLNAVDESVTELDLSCWDQAFIGSEAIGKDMLDRFVEKFSAYGFRDAAFCPCYGLAEATLLVSAKPRGTERIAQSFSRQALLVGTVETTDNPADDRVLVSCGKVIADTDVVIIKNEAALSRASEMEEGLIYIHGPGVAVGYCGYGSETPTHFCYQGKDYLATGDKGFFVEDELFLTGRKNNEIVLNGFAIDPEDLVFSVSEKTSYVSQHNATVFLQGDIDPVPVFVCGVPHDALSHAADVFQDIQDVLYDKFRIQKGYVYFVSPSALNRTPSGKIMIKDTKAFLLENPKTILREMEILPRSAQGFRIIKQEKH</sequence>
<dbReference type="Pfam" id="PF00501">
    <property type="entry name" value="AMP-binding"/>
    <property type="match status" value="1"/>
</dbReference>
<dbReference type="Proteomes" id="UP000032673">
    <property type="component" value="Unassembled WGS sequence"/>
</dbReference>
<evidence type="ECO:0000313" key="4">
    <source>
        <dbReference type="EMBL" id="GEN04079.1"/>
    </source>
</evidence>
<dbReference type="InterPro" id="IPR000873">
    <property type="entry name" value="AMP-dep_synth/lig_dom"/>
</dbReference>
<protein>
    <submittedName>
        <fullName evidence="3">Fatty-acid--CoA ligase/beta-ketoacyl synthase</fullName>
    </submittedName>
</protein>
<reference evidence="4 6" key="2">
    <citation type="submission" date="2019-07" db="EMBL/GenBank/DDBJ databases">
        <title>Whole genome shotgun sequence of Acetobacter indonesiensis NBRC 16471.</title>
        <authorList>
            <person name="Hosoyama A."/>
            <person name="Uohara A."/>
            <person name="Ohji S."/>
            <person name="Ichikawa N."/>
        </authorList>
    </citation>
    <scope>NUCLEOTIDE SEQUENCE [LARGE SCALE GENOMIC DNA]</scope>
    <source>
        <strain evidence="4 6">NBRC 16471</strain>
    </source>
</reference>
<dbReference type="PANTHER" id="PTHR22754:SF32">
    <property type="entry name" value="DISCO-INTERACTING PROTEIN 2"/>
    <property type="match status" value="1"/>
</dbReference>
<evidence type="ECO:0000313" key="3">
    <source>
        <dbReference type="EMBL" id="GAN62571.1"/>
    </source>
</evidence>
<dbReference type="GO" id="GO:0070566">
    <property type="term" value="F:adenylyltransferase activity"/>
    <property type="evidence" value="ECO:0007669"/>
    <property type="project" value="TreeGrafter"/>
</dbReference>
<evidence type="ECO:0000259" key="2">
    <source>
        <dbReference type="Pfam" id="PF00501"/>
    </source>
</evidence>
<dbReference type="Gene3D" id="3.40.50.12780">
    <property type="entry name" value="N-terminal domain of ligase-like"/>
    <property type="match status" value="1"/>
</dbReference>
<evidence type="ECO:0000256" key="1">
    <source>
        <dbReference type="ARBA" id="ARBA00006432"/>
    </source>
</evidence>
<dbReference type="EMBL" id="BJXQ01000012">
    <property type="protein sequence ID" value="GEN04079.1"/>
    <property type="molecule type" value="Genomic_DNA"/>
</dbReference>
<dbReference type="InterPro" id="IPR045851">
    <property type="entry name" value="AMP-bd_C_sf"/>
</dbReference>
<keyword evidence="5" id="KW-1185">Reference proteome</keyword>
<feature type="domain" description="AMP-dependent synthetase/ligase" evidence="2">
    <location>
        <begin position="30"/>
        <end position="421"/>
    </location>
</feature>
<comment type="similarity">
    <text evidence="1">Belongs to the ATP-dependent AMP-binding enzyme family.</text>
</comment>
<dbReference type="PANTHER" id="PTHR22754">
    <property type="entry name" value="DISCO-INTERACTING PROTEIN 2 DIP2 -RELATED"/>
    <property type="match status" value="1"/>
</dbReference>
<dbReference type="GO" id="GO:0006633">
    <property type="term" value="P:fatty acid biosynthetic process"/>
    <property type="evidence" value="ECO:0007669"/>
    <property type="project" value="TreeGrafter"/>
</dbReference>
<dbReference type="GO" id="GO:0005886">
    <property type="term" value="C:plasma membrane"/>
    <property type="evidence" value="ECO:0007669"/>
    <property type="project" value="TreeGrafter"/>
</dbReference>
<dbReference type="Proteomes" id="UP000321104">
    <property type="component" value="Unassembled WGS sequence"/>
</dbReference>
<dbReference type="SUPFAM" id="SSF56801">
    <property type="entry name" value="Acetyl-CoA synthetase-like"/>
    <property type="match status" value="1"/>
</dbReference>
<proteinExistence type="inferred from homology"/>
<dbReference type="InterPro" id="IPR042099">
    <property type="entry name" value="ANL_N_sf"/>
</dbReference>
<organism evidence="4 6">
    <name type="scientific">Acetobacter indonesiensis</name>
    <dbReference type="NCBI Taxonomy" id="104101"/>
    <lineage>
        <taxon>Bacteria</taxon>
        <taxon>Pseudomonadati</taxon>
        <taxon>Pseudomonadota</taxon>
        <taxon>Alphaproteobacteria</taxon>
        <taxon>Acetobacterales</taxon>
        <taxon>Acetobacteraceae</taxon>
        <taxon>Acetobacter</taxon>
    </lineage>
</organism>
<evidence type="ECO:0000313" key="6">
    <source>
        <dbReference type="Proteomes" id="UP000321104"/>
    </source>
</evidence>
<reference evidence="3 5" key="1">
    <citation type="submission" date="2012-11" db="EMBL/GenBank/DDBJ databases">
        <title>Whole genome sequence of Acetobacter indonesiensis 5H-1.</title>
        <authorList>
            <person name="Azuma Y."/>
            <person name="Higashiura N."/>
            <person name="Hirakawa H."/>
            <person name="Matsushita K."/>
        </authorList>
    </citation>
    <scope>NUCLEOTIDE SEQUENCE [LARGE SCALE GENOMIC DNA]</scope>
    <source>
        <strain evidence="3 5">5H-1</strain>
    </source>
</reference>
<comment type="caution">
    <text evidence="4">The sequence shown here is derived from an EMBL/GenBank/DDBJ whole genome shotgun (WGS) entry which is preliminary data.</text>
</comment>
<name>A0A6N3T912_9PROT</name>
<dbReference type="RefSeq" id="WP_052948161.1">
    <property type="nucleotide sequence ID" value="NZ_BAMW01000009.1"/>
</dbReference>
<gene>
    <name evidence="3" type="ORF">Abin_009_044</name>
    <name evidence="4" type="ORF">AIN02nite_21040</name>
</gene>
<keyword evidence="3" id="KW-0436">Ligase</keyword>
<evidence type="ECO:0000313" key="5">
    <source>
        <dbReference type="Proteomes" id="UP000032673"/>
    </source>
</evidence>
<dbReference type="GO" id="GO:0016874">
    <property type="term" value="F:ligase activity"/>
    <property type="evidence" value="ECO:0007669"/>
    <property type="project" value="UniProtKB-KW"/>
</dbReference>
<accession>A0A6N3T912</accession>
<dbReference type="Gene3D" id="3.30.300.30">
    <property type="match status" value="1"/>
</dbReference>